<sequence length="161" mass="17593">MMREMRRLTLLSGLLALFLLAGCATWLMKGEPPEVLVTNVTPLEASAFEQRLQVDLRIRNPNDFDLAVTGIDFRLDLNGNRLVRGLGNKELVVPRLSDAVTSVETSTSTLQVVRQLLSFSGDQSLTYHVTGVLHTKGGRLPFDNSGVLLDKDTVTGSPSAQ</sequence>
<gene>
    <name evidence="2" type="ORF">NSPZN2_11265</name>
</gene>
<dbReference type="SUPFAM" id="SSF117070">
    <property type="entry name" value="LEA14-like"/>
    <property type="match status" value="1"/>
</dbReference>
<evidence type="ECO:0000313" key="2">
    <source>
        <dbReference type="EMBL" id="CAE6712046.1"/>
    </source>
</evidence>
<dbReference type="Proteomes" id="UP000675880">
    <property type="component" value="Unassembled WGS sequence"/>
</dbReference>
<proteinExistence type="predicted"/>
<protein>
    <submittedName>
        <fullName evidence="2">WHy domain-containing protein</fullName>
    </submittedName>
</protein>
<dbReference type="EMBL" id="CAJNBJ010000001">
    <property type="protein sequence ID" value="CAE6712046.1"/>
    <property type="molecule type" value="Genomic_DNA"/>
</dbReference>
<dbReference type="RefSeq" id="WP_213041034.1">
    <property type="nucleotide sequence ID" value="NZ_CAJNBJ010000001.1"/>
</dbReference>
<evidence type="ECO:0000259" key="1">
    <source>
        <dbReference type="SMART" id="SM00769"/>
    </source>
</evidence>
<evidence type="ECO:0000313" key="3">
    <source>
        <dbReference type="Proteomes" id="UP000675880"/>
    </source>
</evidence>
<dbReference type="InterPro" id="IPR013990">
    <property type="entry name" value="WHy-dom"/>
</dbReference>
<name>A0ABM8QRW6_9BACT</name>
<comment type="caution">
    <text evidence="2">The sequence shown here is derived from an EMBL/GenBank/DDBJ whole genome shotgun (WGS) entry which is preliminary data.</text>
</comment>
<feature type="domain" description="Water stress and hypersensitive response" evidence="1">
    <location>
        <begin position="35"/>
        <end position="154"/>
    </location>
</feature>
<reference evidence="2 3" key="1">
    <citation type="submission" date="2021-02" db="EMBL/GenBank/DDBJ databases">
        <authorList>
            <person name="Han P."/>
        </authorList>
    </citation>
    <scope>NUCLEOTIDE SEQUENCE [LARGE SCALE GENOMIC DNA]</scope>
    <source>
        <strain evidence="2">Candidatus Nitrospira sp. ZN2</strain>
    </source>
</reference>
<dbReference type="SMART" id="SM00769">
    <property type="entry name" value="WHy"/>
    <property type="match status" value="1"/>
</dbReference>
<organism evidence="2 3">
    <name type="scientific">Nitrospira defluvii</name>
    <dbReference type="NCBI Taxonomy" id="330214"/>
    <lineage>
        <taxon>Bacteria</taxon>
        <taxon>Pseudomonadati</taxon>
        <taxon>Nitrospirota</taxon>
        <taxon>Nitrospiria</taxon>
        <taxon>Nitrospirales</taxon>
        <taxon>Nitrospiraceae</taxon>
        <taxon>Nitrospira</taxon>
    </lineage>
</organism>
<dbReference type="Gene3D" id="2.60.40.1820">
    <property type="match status" value="1"/>
</dbReference>
<dbReference type="Pfam" id="PF03168">
    <property type="entry name" value="LEA_2"/>
    <property type="match status" value="1"/>
</dbReference>
<keyword evidence="3" id="KW-1185">Reference proteome</keyword>
<accession>A0ABM8QRW6</accession>
<dbReference type="InterPro" id="IPR004864">
    <property type="entry name" value="LEA_2"/>
</dbReference>
<dbReference type="PROSITE" id="PS51257">
    <property type="entry name" value="PROKAR_LIPOPROTEIN"/>
    <property type="match status" value="1"/>
</dbReference>